<evidence type="ECO:0000256" key="1">
    <source>
        <dbReference type="ARBA" id="ARBA00022723"/>
    </source>
</evidence>
<keyword evidence="2" id="KW-0460">Magnesium</keyword>
<name>A0ABS5RH14_9MYCO</name>
<evidence type="ECO:0000313" key="5">
    <source>
        <dbReference type="Proteomes" id="UP001519535"/>
    </source>
</evidence>
<dbReference type="PANTHER" id="PTHR31009">
    <property type="entry name" value="S-ADENOSYL-L-METHIONINE:CARBOXYL METHYLTRANSFERASE FAMILY PROTEIN"/>
    <property type="match status" value="1"/>
</dbReference>
<dbReference type="RefSeq" id="WP_214092446.1">
    <property type="nucleotide sequence ID" value="NZ_JAHCLR010000012.1"/>
</dbReference>
<evidence type="ECO:0000256" key="3">
    <source>
        <dbReference type="SAM" id="MobiDB-lite"/>
    </source>
</evidence>
<sequence>MRESSIVVRPEPMGSATCTPSNRLQAAGLRRATAVFRELAAEVPLPAAPRPIVIADYGAATGHNSLLPIGAAITVFRRRTRADHAVLVTHTDLPGNDFTALFTTLAEDPDSYALKDAATYSSAIGRSFYAQILPALSVTLGWSSWATMWLSRPAADLPEVADHVHVAHTGDAAAQQAYRRQSAEDWQNFVAFRGRELAPGGKLLVLTAAVDRHGRFGYQPLLDAIAQVLDDQVAEGLLSRDEARRMTIPIIGRSEGELRAPFAPAGRFEQLSIERLEVFDGEDRFWDRYLLDHDAGALGSQWAEFTSAAIFPTLATALAGGLGDPRTADFMRHLEVGVAARLAASPQQMQIPLALVVLAKRAR</sequence>
<reference evidence="4 5" key="1">
    <citation type="submission" date="2021-05" db="EMBL/GenBank/DDBJ databases">
        <title>Mycobacterium acidophilum sp. nov., an extremely acid-tolerant member of the genus Mycobacterium.</title>
        <authorList>
            <person name="Xia J."/>
        </authorList>
    </citation>
    <scope>NUCLEOTIDE SEQUENCE [LARGE SCALE GENOMIC DNA]</scope>
    <source>
        <strain evidence="4 5">M1</strain>
    </source>
</reference>
<keyword evidence="5" id="KW-1185">Reference proteome</keyword>
<keyword evidence="4" id="KW-0489">Methyltransferase</keyword>
<proteinExistence type="predicted"/>
<protein>
    <submittedName>
        <fullName evidence="4">SAM-dependent methyltransferase</fullName>
    </submittedName>
</protein>
<dbReference type="SUPFAM" id="SSF53335">
    <property type="entry name" value="S-adenosyl-L-methionine-dependent methyltransferases"/>
    <property type="match status" value="1"/>
</dbReference>
<keyword evidence="1" id="KW-0479">Metal-binding</keyword>
<dbReference type="Pfam" id="PF03492">
    <property type="entry name" value="Methyltransf_7"/>
    <property type="match status" value="1"/>
</dbReference>
<dbReference type="InterPro" id="IPR042086">
    <property type="entry name" value="MeTrfase_capping"/>
</dbReference>
<dbReference type="GO" id="GO:0008168">
    <property type="term" value="F:methyltransferase activity"/>
    <property type="evidence" value="ECO:0007669"/>
    <property type="project" value="UniProtKB-KW"/>
</dbReference>
<dbReference type="GO" id="GO:0032259">
    <property type="term" value="P:methylation"/>
    <property type="evidence" value="ECO:0007669"/>
    <property type="project" value="UniProtKB-KW"/>
</dbReference>
<accession>A0ABS5RH14</accession>
<gene>
    <name evidence="4" type="ORF">KIH27_08195</name>
</gene>
<keyword evidence="4" id="KW-0808">Transferase</keyword>
<feature type="region of interest" description="Disordered" evidence="3">
    <location>
        <begin position="1"/>
        <end position="20"/>
    </location>
</feature>
<dbReference type="Gene3D" id="3.40.50.150">
    <property type="entry name" value="Vaccinia Virus protein VP39"/>
    <property type="match status" value="1"/>
</dbReference>
<comment type="caution">
    <text evidence="4">The sequence shown here is derived from an EMBL/GenBank/DDBJ whole genome shotgun (WGS) entry which is preliminary data.</text>
</comment>
<evidence type="ECO:0000313" key="4">
    <source>
        <dbReference type="EMBL" id="MBS9533566.1"/>
    </source>
</evidence>
<dbReference type="Proteomes" id="UP001519535">
    <property type="component" value="Unassembled WGS sequence"/>
</dbReference>
<organism evidence="4 5">
    <name type="scientific">Mycolicibacter acidiphilus</name>
    <dbReference type="NCBI Taxonomy" id="2835306"/>
    <lineage>
        <taxon>Bacteria</taxon>
        <taxon>Bacillati</taxon>
        <taxon>Actinomycetota</taxon>
        <taxon>Actinomycetes</taxon>
        <taxon>Mycobacteriales</taxon>
        <taxon>Mycobacteriaceae</taxon>
        <taxon>Mycolicibacter</taxon>
    </lineage>
</organism>
<dbReference type="EMBL" id="JAHCLR010000012">
    <property type="protein sequence ID" value="MBS9533566.1"/>
    <property type="molecule type" value="Genomic_DNA"/>
</dbReference>
<evidence type="ECO:0000256" key="2">
    <source>
        <dbReference type="ARBA" id="ARBA00022842"/>
    </source>
</evidence>
<dbReference type="InterPro" id="IPR005299">
    <property type="entry name" value="MeTrfase_7"/>
</dbReference>
<dbReference type="InterPro" id="IPR029063">
    <property type="entry name" value="SAM-dependent_MTases_sf"/>
</dbReference>
<dbReference type="Gene3D" id="1.10.1200.270">
    <property type="entry name" value="Methyltransferase, alpha-helical capping domain"/>
    <property type="match status" value="1"/>
</dbReference>